<evidence type="ECO:0008006" key="5">
    <source>
        <dbReference type="Google" id="ProtNLM"/>
    </source>
</evidence>
<gene>
    <name evidence="1" type="ORF">DJ90_4977</name>
    <name evidence="2" type="ORF">GNQ08_13605</name>
</gene>
<dbReference type="STRING" id="44252.DJ90_4977"/>
<comment type="caution">
    <text evidence="1">The sequence shown here is derived from an EMBL/GenBank/DDBJ whole genome shotgun (WGS) entry which is preliminary data.</text>
</comment>
<evidence type="ECO:0000313" key="3">
    <source>
        <dbReference type="Proteomes" id="UP000029278"/>
    </source>
</evidence>
<dbReference type="EMBL" id="JMQA01000026">
    <property type="protein sequence ID" value="KFN08793.1"/>
    <property type="molecule type" value="Genomic_DNA"/>
</dbReference>
<keyword evidence="3" id="KW-1185">Reference proteome</keyword>
<sequence>MKITDWAVVFVLIVSPFLWLGSLHAENIRETNMLETRYTTALRTAAQDGGSALNLNELQRYESGYGSQKWMRADKDRALSVLLQSLYIHFGVTDDPLAQQALLVYIPAIVVIDYDGYSIYAAAESADADGSPEMTHRWSLKKPYAYADAFGNYVSFTLDRHITAHDSGLDEWEDGLQTELKSELTIPLLQDDERFDQVRRTAIVHSIEEDLAKVIHRHNEFALKKGVHYTFTLPVISQEEWSNTLDDVGVLVFLQGIPIGDRYYNNYALGGGRLVRSDAVLGGVNRRNGLKYYFRDTCPEASSADYEVSEVFPGERAAAASGYFQAKCFRSGVVTP</sequence>
<name>A0A090ZEC5_PAEMA</name>
<dbReference type="RefSeq" id="WP_036623110.1">
    <property type="nucleotide sequence ID" value="NZ_BGML01000003.1"/>
</dbReference>
<proteinExistence type="predicted"/>
<dbReference type="EMBL" id="WNZZ01000008">
    <property type="protein sequence ID" value="MUG23435.1"/>
    <property type="molecule type" value="Genomic_DNA"/>
</dbReference>
<protein>
    <recommendedName>
        <fullName evidence="5">F0F1-type ATP synthase</fullName>
    </recommendedName>
</protein>
<evidence type="ECO:0000313" key="4">
    <source>
        <dbReference type="Proteomes" id="UP000442469"/>
    </source>
</evidence>
<reference evidence="1 3" key="1">
    <citation type="submission" date="2014-04" db="EMBL/GenBank/DDBJ databases">
        <authorList>
            <person name="Bishop-Lilly K.A."/>
            <person name="Broomall S.M."/>
            <person name="Chain P.S."/>
            <person name="Chertkov O."/>
            <person name="Coyne S.R."/>
            <person name="Daligault H.E."/>
            <person name="Davenport K.W."/>
            <person name="Erkkila T."/>
            <person name="Frey K.G."/>
            <person name="Gibbons H.S."/>
            <person name="Gu W."/>
            <person name="Jaissle J."/>
            <person name="Johnson S.L."/>
            <person name="Koroleva G.I."/>
            <person name="Ladner J.T."/>
            <person name="Lo C.-C."/>
            <person name="Minogue T.D."/>
            <person name="Munk C."/>
            <person name="Palacios G.F."/>
            <person name="Redden C.L."/>
            <person name="Rosenzweig C.N."/>
            <person name="Scholz M.B."/>
            <person name="Teshima H."/>
            <person name="Xu Y."/>
        </authorList>
    </citation>
    <scope>NUCLEOTIDE SEQUENCE [LARGE SCALE GENOMIC DNA]</scope>
    <source>
        <strain evidence="1 3">8244</strain>
    </source>
</reference>
<evidence type="ECO:0000313" key="2">
    <source>
        <dbReference type="EMBL" id="MUG23435.1"/>
    </source>
</evidence>
<dbReference type="Proteomes" id="UP000029278">
    <property type="component" value="Unassembled WGS sequence"/>
</dbReference>
<dbReference type="HOGENOM" id="CLU_073019_0_0_9"/>
<reference evidence="2 4" key="2">
    <citation type="submission" date="2019-11" db="EMBL/GenBank/DDBJ databases">
        <title>Draft genome sequences of five Paenibacillus species of dairy origin.</title>
        <authorList>
            <person name="Olajide A.M."/>
            <person name="Chen S."/>
            <person name="Lapointe G."/>
        </authorList>
    </citation>
    <scope>NUCLEOTIDE SEQUENCE [LARGE SCALE GENOMIC DNA]</scope>
    <source>
        <strain evidence="2 4">3CT49</strain>
    </source>
</reference>
<dbReference type="Proteomes" id="UP000442469">
    <property type="component" value="Unassembled WGS sequence"/>
</dbReference>
<dbReference type="OrthoDB" id="1985886at2"/>
<dbReference type="PATRIC" id="fig|44252.3.peg.2895"/>
<organism evidence="1 3">
    <name type="scientific">Paenibacillus macerans</name>
    <name type="common">Bacillus macerans</name>
    <dbReference type="NCBI Taxonomy" id="44252"/>
    <lineage>
        <taxon>Bacteria</taxon>
        <taxon>Bacillati</taxon>
        <taxon>Bacillota</taxon>
        <taxon>Bacilli</taxon>
        <taxon>Bacillales</taxon>
        <taxon>Paenibacillaceae</taxon>
        <taxon>Paenibacillus</taxon>
    </lineage>
</organism>
<dbReference type="AlphaFoldDB" id="A0A090ZEC5"/>
<dbReference type="GeneID" id="77007329"/>
<accession>A0A090ZEC5</accession>
<evidence type="ECO:0000313" key="1">
    <source>
        <dbReference type="EMBL" id="KFN08793.1"/>
    </source>
</evidence>